<comment type="function">
    <text evidence="10">Adenosyl-L-methionine (AdoMet)-dependent tRNA (uracil-O(2)-)-methyltransferase.</text>
</comment>
<keyword evidence="13" id="KW-1185">Reference proteome</keyword>
<dbReference type="EMBL" id="CAJNNW010037108">
    <property type="protein sequence ID" value="CAE8739454.1"/>
    <property type="molecule type" value="Genomic_DNA"/>
</dbReference>
<evidence type="ECO:0000256" key="1">
    <source>
        <dbReference type="ARBA" id="ARBA00002778"/>
    </source>
</evidence>
<proteinExistence type="inferred from homology"/>
<dbReference type="Pfam" id="PF07757">
    <property type="entry name" value="AdoMet_MTase"/>
    <property type="match status" value="1"/>
</dbReference>
<evidence type="ECO:0000256" key="5">
    <source>
        <dbReference type="ARBA" id="ARBA00022603"/>
    </source>
</evidence>
<dbReference type="PANTHER" id="PTHR21210:SF0">
    <property type="entry name" value="TRNA (URACIL-O(2)-)-METHYLTRANSFERASE-RELATED"/>
    <property type="match status" value="1"/>
</dbReference>
<sequence>MLPVEAEEDSNGFRHRAESEAVRITVQGVAIPPIPPIPLIPLSPPLPGNTPHASMTDLVTVAHERSRARKKALRRKYYPRWETLWPDTPHKERMLADDFAIAAFLLELFELAQKPRFVEVGCGNGFLTYLLSQEGAVGRGLDMAPRDFWAALDGADLEKAELPLTDSGSISYSDHTQGWQCDWVLANHPDELTPYVAGLAAACSASFVTIPCCQWDFGGARFSRKCGLKSQYASYLDYIEQVADRAGFEYARCSLSISSSKNVAIVGTLEPLVGC</sequence>
<dbReference type="Proteomes" id="UP000626109">
    <property type="component" value="Unassembled WGS sequence"/>
</dbReference>
<keyword evidence="4 10" id="KW-0963">Cytoplasm</keyword>
<comment type="catalytic activity">
    <reaction evidence="9 10">
        <text>uridine(44) in tRNA(Ser) + S-adenosyl-L-methionine = 2'-O-methyluridine(44) in tRNA(Ser) + S-adenosyl-L-homocysteine + H(+)</text>
        <dbReference type="Rhea" id="RHEA:43100"/>
        <dbReference type="Rhea" id="RHEA-COMP:10339"/>
        <dbReference type="Rhea" id="RHEA-COMP:10340"/>
        <dbReference type="ChEBI" id="CHEBI:15378"/>
        <dbReference type="ChEBI" id="CHEBI:57856"/>
        <dbReference type="ChEBI" id="CHEBI:59789"/>
        <dbReference type="ChEBI" id="CHEBI:65315"/>
        <dbReference type="ChEBI" id="CHEBI:74478"/>
        <dbReference type="EC" id="2.1.1.211"/>
    </reaction>
</comment>
<comment type="function">
    <text evidence="1">Probable adenosyl-L-methionine (AdoMet)-dependent tRNA (uracil-O(2)-)-methyltransferase.</text>
</comment>
<dbReference type="InterPro" id="IPR011671">
    <property type="entry name" value="tRNA_uracil_MeTrfase"/>
</dbReference>
<name>A0A813HS10_POLGL</name>
<dbReference type="SUPFAM" id="SSF53335">
    <property type="entry name" value="S-adenosyl-L-methionine-dependent methyltransferases"/>
    <property type="match status" value="1"/>
</dbReference>
<evidence type="ECO:0000256" key="4">
    <source>
        <dbReference type="ARBA" id="ARBA00022490"/>
    </source>
</evidence>
<evidence type="ECO:0000256" key="8">
    <source>
        <dbReference type="ARBA" id="ARBA00022694"/>
    </source>
</evidence>
<keyword evidence="8 10" id="KW-0819">tRNA processing</keyword>
<dbReference type="PANTHER" id="PTHR21210">
    <property type="entry name" value="TRNA (URACIL-O(2)-)-METHYLTRANSFERASE-RELATED"/>
    <property type="match status" value="1"/>
</dbReference>
<dbReference type="InterPro" id="IPR029063">
    <property type="entry name" value="SAM-dependent_MTases_sf"/>
</dbReference>
<dbReference type="GO" id="GO:0141101">
    <property type="term" value="F:tRNA(Ser) (uridine(44)-2'-O-)-methyltransferase activity"/>
    <property type="evidence" value="ECO:0007669"/>
    <property type="project" value="UniProtKB-EC"/>
</dbReference>
<accession>A0A813HS10</accession>
<dbReference type="EC" id="2.1.1.211" evidence="10"/>
<reference evidence="11" key="1">
    <citation type="submission" date="2021-02" db="EMBL/GenBank/DDBJ databases">
        <authorList>
            <person name="Dougan E. K."/>
            <person name="Rhodes N."/>
            <person name="Thang M."/>
            <person name="Chan C."/>
        </authorList>
    </citation>
    <scope>NUCLEOTIDE SEQUENCE</scope>
</reference>
<protein>
    <recommendedName>
        <fullName evidence="10">tRNA (uracil-O(2)-)-methyltransferase</fullName>
        <ecNumber evidence="10">2.1.1.211</ecNumber>
    </recommendedName>
</protein>
<evidence type="ECO:0000256" key="2">
    <source>
        <dbReference type="ARBA" id="ARBA00004496"/>
    </source>
</evidence>
<dbReference type="Proteomes" id="UP000654075">
    <property type="component" value="Unassembled WGS sequence"/>
</dbReference>
<evidence type="ECO:0000256" key="6">
    <source>
        <dbReference type="ARBA" id="ARBA00022679"/>
    </source>
</evidence>
<evidence type="ECO:0000313" key="13">
    <source>
        <dbReference type="Proteomes" id="UP000654075"/>
    </source>
</evidence>
<evidence type="ECO:0000256" key="3">
    <source>
        <dbReference type="ARBA" id="ARBA00009056"/>
    </source>
</evidence>
<evidence type="ECO:0000256" key="7">
    <source>
        <dbReference type="ARBA" id="ARBA00022691"/>
    </source>
</evidence>
<evidence type="ECO:0000256" key="9">
    <source>
        <dbReference type="ARBA" id="ARBA00047957"/>
    </source>
</evidence>
<keyword evidence="7 10" id="KW-0949">S-adenosyl-L-methionine</keyword>
<comment type="subcellular location">
    <subcellularLocation>
        <location evidence="2 10">Cytoplasm</location>
    </subcellularLocation>
</comment>
<dbReference type="GO" id="GO:0030488">
    <property type="term" value="P:tRNA methylation"/>
    <property type="evidence" value="ECO:0007669"/>
    <property type="project" value="UniProtKB-UniRule"/>
</dbReference>
<dbReference type="EMBL" id="CAJNNV010032781">
    <property type="protein sequence ID" value="CAE8641021.1"/>
    <property type="molecule type" value="Genomic_DNA"/>
</dbReference>
<keyword evidence="5 10" id="KW-0489">Methyltransferase</keyword>
<evidence type="ECO:0000313" key="11">
    <source>
        <dbReference type="EMBL" id="CAE8641021.1"/>
    </source>
</evidence>
<comment type="similarity">
    <text evidence="3 10">Belongs to the TRM44 family.</text>
</comment>
<evidence type="ECO:0000256" key="10">
    <source>
        <dbReference type="RuleBase" id="RU368004"/>
    </source>
</evidence>
<dbReference type="OrthoDB" id="10047021at2759"/>
<dbReference type="GO" id="GO:0005737">
    <property type="term" value="C:cytoplasm"/>
    <property type="evidence" value="ECO:0007669"/>
    <property type="project" value="UniProtKB-SubCell"/>
</dbReference>
<gene>
    <name evidence="11" type="ORF">PGLA1383_LOCUS55748</name>
    <name evidence="12" type="ORF">PGLA2088_LOCUS49624</name>
</gene>
<dbReference type="AlphaFoldDB" id="A0A813HS10"/>
<organism evidence="11 13">
    <name type="scientific">Polarella glacialis</name>
    <name type="common">Dinoflagellate</name>
    <dbReference type="NCBI Taxonomy" id="89957"/>
    <lineage>
        <taxon>Eukaryota</taxon>
        <taxon>Sar</taxon>
        <taxon>Alveolata</taxon>
        <taxon>Dinophyceae</taxon>
        <taxon>Suessiales</taxon>
        <taxon>Suessiaceae</taxon>
        <taxon>Polarella</taxon>
    </lineage>
</organism>
<dbReference type="Gene3D" id="3.40.50.150">
    <property type="entry name" value="Vaccinia Virus protein VP39"/>
    <property type="match status" value="1"/>
</dbReference>
<evidence type="ECO:0000313" key="12">
    <source>
        <dbReference type="EMBL" id="CAE8739454.1"/>
    </source>
</evidence>
<keyword evidence="6 10" id="KW-0808">Transferase</keyword>
<comment type="caution">
    <text evidence="11">The sequence shown here is derived from an EMBL/GenBank/DDBJ whole genome shotgun (WGS) entry which is preliminary data.</text>
</comment>